<evidence type="ECO:0000256" key="2">
    <source>
        <dbReference type="ARBA" id="ARBA00023239"/>
    </source>
</evidence>
<dbReference type="Pfam" id="PF05426">
    <property type="entry name" value="Alginate_lyase"/>
    <property type="match status" value="1"/>
</dbReference>
<feature type="non-terminal residue" evidence="4">
    <location>
        <position position="1"/>
    </location>
</feature>
<evidence type="ECO:0000259" key="3">
    <source>
        <dbReference type="Pfam" id="PF05426"/>
    </source>
</evidence>
<dbReference type="GO" id="GO:0016829">
    <property type="term" value="F:lyase activity"/>
    <property type="evidence" value="ECO:0007669"/>
    <property type="project" value="UniProtKB-KW"/>
</dbReference>
<dbReference type="Proteomes" id="UP000277580">
    <property type="component" value="Unassembled WGS sequence"/>
</dbReference>
<dbReference type="GO" id="GO:0042597">
    <property type="term" value="C:periplasmic space"/>
    <property type="evidence" value="ECO:0007669"/>
    <property type="project" value="InterPro"/>
</dbReference>
<keyword evidence="1" id="KW-0732">Signal</keyword>
<organism evidence="4 5">
    <name type="scientific">Morchella conica CCBAS932</name>
    <dbReference type="NCBI Taxonomy" id="1392247"/>
    <lineage>
        <taxon>Eukaryota</taxon>
        <taxon>Fungi</taxon>
        <taxon>Dikarya</taxon>
        <taxon>Ascomycota</taxon>
        <taxon>Pezizomycotina</taxon>
        <taxon>Pezizomycetes</taxon>
        <taxon>Pezizales</taxon>
        <taxon>Morchellaceae</taxon>
        <taxon>Morchella</taxon>
    </lineage>
</organism>
<evidence type="ECO:0000313" key="4">
    <source>
        <dbReference type="EMBL" id="RPB17384.1"/>
    </source>
</evidence>
<dbReference type="SUPFAM" id="SSF48230">
    <property type="entry name" value="Chondroitin AC/alginate lyase"/>
    <property type="match status" value="1"/>
</dbReference>
<dbReference type="STRING" id="1392247.A0A3N4L3A4"/>
<dbReference type="Gene3D" id="1.50.10.100">
    <property type="entry name" value="Chondroitin AC/alginate lyase"/>
    <property type="match status" value="1"/>
</dbReference>
<protein>
    <submittedName>
        <fullName evidence="4">Chondroitin AC/alginate lyase</fullName>
    </submittedName>
</protein>
<evidence type="ECO:0000256" key="1">
    <source>
        <dbReference type="ARBA" id="ARBA00022729"/>
    </source>
</evidence>
<name>A0A3N4L3A4_9PEZI</name>
<dbReference type="OrthoDB" id="5302720at2759"/>
<dbReference type="AlphaFoldDB" id="A0A3N4L3A4"/>
<keyword evidence="5" id="KW-1185">Reference proteome</keyword>
<sequence length="346" mass="38299">IFHSFADLLRIRTKVNAQEEPWYTAYTEFAANSRSQSTYTINGPKSFVTRDSTIGFVGLYELISDCRAAYDLALRYSITRDAAYATKSRDILNAWSNTLTIMNGSDIQLGASITGTHLVNAAEILRYDWNGWAAADITKFSNMIQNIFAPAAHANPGLQLRRLGNPIYEGAFMAFGVFLNNESLYNEALTLYDSDACGKLSFMIASTGQYCESGRDQGHTQLSLGNMAEMSQISENQGEDLWGKLSNRLLLGYEYTAKYNLGNDGMPYDAAVSACGASWSAISTIDRGVWRPTYEILYAHFAVDKGLAAPYTKQVIQKVGREKLNPVNADADSCEWGTLKFRKATL</sequence>
<keyword evidence="2 4" id="KW-0456">Lyase</keyword>
<accession>A0A3N4L3A4</accession>
<reference evidence="4 5" key="1">
    <citation type="journal article" date="2018" name="Nat. Ecol. Evol.">
        <title>Pezizomycetes genomes reveal the molecular basis of ectomycorrhizal truffle lifestyle.</title>
        <authorList>
            <person name="Murat C."/>
            <person name="Payen T."/>
            <person name="Noel B."/>
            <person name="Kuo A."/>
            <person name="Morin E."/>
            <person name="Chen J."/>
            <person name="Kohler A."/>
            <person name="Krizsan K."/>
            <person name="Balestrini R."/>
            <person name="Da Silva C."/>
            <person name="Montanini B."/>
            <person name="Hainaut M."/>
            <person name="Levati E."/>
            <person name="Barry K.W."/>
            <person name="Belfiori B."/>
            <person name="Cichocki N."/>
            <person name="Clum A."/>
            <person name="Dockter R.B."/>
            <person name="Fauchery L."/>
            <person name="Guy J."/>
            <person name="Iotti M."/>
            <person name="Le Tacon F."/>
            <person name="Lindquist E.A."/>
            <person name="Lipzen A."/>
            <person name="Malagnac F."/>
            <person name="Mello A."/>
            <person name="Molinier V."/>
            <person name="Miyauchi S."/>
            <person name="Poulain J."/>
            <person name="Riccioni C."/>
            <person name="Rubini A."/>
            <person name="Sitrit Y."/>
            <person name="Splivallo R."/>
            <person name="Traeger S."/>
            <person name="Wang M."/>
            <person name="Zifcakova L."/>
            <person name="Wipf D."/>
            <person name="Zambonelli A."/>
            <person name="Paolocci F."/>
            <person name="Nowrousian M."/>
            <person name="Ottonello S."/>
            <person name="Baldrian P."/>
            <person name="Spatafora J.W."/>
            <person name="Henrissat B."/>
            <person name="Nagy L.G."/>
            <person name="Aury J.M."/>
            <person name="Wincker P."/>
            <person name="Grigoriev I.V."/>
            <person name="Bonfante P."/>
            <person name="Martin F.M."/>
        </authorList>
    </citation>
    <scope>NUCLEOTIDE SEQUENCE [LARGE SCALE GENOMIC DNA]</scope>
    <source>
        <strain evidence="4 5">CCBAS932</strain>
    </source>
</reference>
<gene>
    <name evidence="4" type="ORF">P167DRAFT_479647</name>
</gene>
<dbReference type="InterPro" id="IPR008397">
    <property type="entry name" value="Alginate_lyase_dom"/>
</dbReference>
<evidence type="ECO:0000313" key="5">
    <source>
        <dbReference type="Proteomes" id="UP000277580"/>
    </source>
</evidence>
<dbReference type="EMBL" id="ML119106">
    <property type="protein sequence ID" value="RPB17384.1"/>
    <property type="molecule type" value="Genomic_DNA"/>
</dbReference>
<feature type="domain" description="Alginate lyase" evidence="3">
    <location>
        <begin position="61"/>
        <end position="259"/>
    </location>
</feature>
<dbReference type="InterPro" id="IPR008929">
    <property type="entry name" value="Chondroitin_lyas"/>
</dbReference>
<dbReference type="InParanoid" id="A0A3N4L3A4"/>
<proteinExistence type="predicted"/>